<sequence>MLPKEPVAPSAPPAFGTQPPATPPLPFIDDPAAMAPPGI</sequence>
<dbReference type="Proteomes" id="UP000002207">
    <property type="component" value="Chromosome"/>
</dbReference>
<feature type="region of interest" description="Disordered" evidence="1">
    <location>
        <begin position="1"/>
        <end position="39"/>
    </location>
</feature>
<gene>
    <name evidence="2" type="ordered locus">ACP_1999</name>
</gene>
<organism evidence="2 3">
    <name type="scientific">Acidobacterium capsulatum (strain ATCC 51196 / DSM 11244 / BCRC 80197 / JCM 7670 / NBRC 15755 / NCIMB 13165 / 161)</name>
    <dbReference type="NCBI Taxonomy" id="240015"/>
    <lineage>
        <taxon>Bacteria</taxon>
        <taxon>Pseudomonadati</taxon>
        <taxon>Acidobacteriota</taxon>
        <taxon>Terriglobia</taxon>
        <taxon>Terriglobales</taxon>
        <taxon>Acidobacteriaceae</taxon>
        <taxon>Acidobacterium</taxon>
    </lineage>
</organism>
<name>C1F8U1_ACIC5</name>
<evidence type="ECO:0000256" key="1">
    <source>
        <dbReference type="SAM" id="MobiDB-lite"/>
    </source>
</evidence>
<accession>C1F8U1</accession>
<dbReference type="KEGG" id="aca:ACP_1999"/>
<evidence type="ECO:0000313" key="2">
    <source>
        <dbReference type="EMBL" id="ACO32222.1"/>
    </source>
</evidence>
<keyword evidence="3" id="KW-1185">Reference proteome</keyword>
<dbReference type="HOGENOM" id="CLU_3303156_0_0_0"/>
<dbReference type="EMBL" id="CP001472">
    <property type="protein sequence ID" value="ACO32222.1"/>
    <property type="molecule type" value="Genomic_DNA"/>
</dbReference>
<dbReference type="InParanoid" id="C1F8U1"/>
<protein>
    <submittedName>
        <fullName evidence="2">Uncharacterized protein</fullName>
    </submittedName>
</protein>
<proteinExistence type="predicted"/>
<evidence type="ECO:0000313" key="3">
    <source>
        <dbReference type="Proteomes" id="UP000002207"/>
    </source>
</evidence>
<dbReference type="AlphaFoldDB" id="C1F8U1"/>
<reference evidence="2 3" key="1">
    <citation type="journal article" date="2009" name="Appl. Environ. Microbiol.">
        <title>Three genomes from the phylum Acidobacteria provide insight into the lifestyles of these microorganisms in soils.</title>
        <authorList>
            <person name="Ward N.L."/>
            <person name="Challacombe J.F."/>
            <person name="Janssen P.H."/>
            <person name="Henrissat B."/>
            <person name="Coutinho P.M."/>
            <person name="Wu M."/>
            <person name="Xie G."/>
            <person name="Haft D.H."/>
            <person name="Sait M."/>
            <person name="Badger J."/>
            <person name="Barabote R.D."/>
            <person name="Bradley B."/>
            <person name="Brettin T.S."/>
            <person name="Brinkac L.M."/>
            <person name="Bruce D."/>
            <person name="Creasy T."/>
            <person name="Daugherty S.C."/>
            <person name="Davidsen T.M."/>
            <person name="DeBoy R.T."/>
            <person name="Detter J.C."/>
            <person name="Dodson R.J."/>
            <person name="Durkin A.S."/>
            <person name="Ganapathy A."/>
            <person name="Gwinn-Giglio M."/>
            <person name="Han C.S."/>
            <person name="Khouri H."/>
            <person name="Kiss H."/>
            <person name="Kothari S.P."/>
            <person name="Madupu R."/>
            <person name="Nelson K.E."/>
            <person name="Nelson W.C."/>
            <person name="Paulsen I."/>
            <person name="Penn K."/>
            <person name="Ren Q."/>
            <person name="Rosovitz M.J."/>
            <person name="Selengut J.D."/>
            <person name="Shrivastava S."/>
            <person name="Sullivan S.A."/>
            <person name="Tapia R."/>
            <person name="Thompson L.S."/>
            <person name="Watkins K.L."/>
            <person name="Yang Q."/>
            <person name="Yu C."/>
            <person name="Zafar N."/>
            <person name="Zhou L."/>
            <person name="Kuske C.R."/>
        </authorList>
    </citation>
    <scope>NUCLEOTIDE SEQUENCE [LARGE SCALE GENOMIC DNA]</scope>
    <source>
        <strain evidence="3">ATCC 51196 / DSM 11244 / BCRC 80197 / JCM 7670 / NBRC 15755 / NCIMB 13165 / 161</strain>
    </source>
</reference>